<dbReference type="KEGG" id="sbat:G4Z16_17735"/>
<proteinExistence type="predicted"/>
<evidence type="ECO:0000313" key="1">
    <source>
        <dbReference type="EMBL" id="QPP07939.1"/>
    </source>
</evidence>
<organism evidence="1 2">
    <name type="scientific">Streptomyces bathyalis</name>
    <dbReference type="NCBI Taxonomy" id="2710756"/>
    <lineage>
        <taxon>Bacteria</taxon>
        <taxon>Bacillati</taxon>
        <taxon>Actinomycetota</taxon>
        <taxon>Actinomycetes</taxon>
        <taxon>Kitasatosporales</taxon>
        <taxon>Streptomycetaceae</taxon>
        <taxon>Streptomyces</taxon>
    </lineage>
</organism>
<evidence type="ECO:0008006" key="3">
    <source>
        <dbReference type="Google" id="ProtNLM"/>
    </source>
</evidence>
<dbReference type="AlphaFoldDB" id="A0A7T1T7S4"/>
<reference evidence="2" key="1">
    <citation type="submission" date="2020-02" db="EMBL/GenBank/DDBJ databases">
        <title>Streptomyces sp. ASO4wet.</title>
        <authorList>
            <person name="Risdian C."/>
            <person name="Landwehr W."/>
            <person name="Schupp P."/>
            <person name="Wink J."/>
        </authorList>
    </citation>
    <scope>NUCLEOTIDE SEQUENCE [LARGE SCALE GENOMIC DNA]</scope>
    <source>
        <strain evidence="2">ASO4wet</strain>
    </source>
</reference>
<dbReference type="EMBL" id="CP048882">
    <property type="protein sequence ID" value="QPP07939.1"/>
    <property type="molecule type" value="Genomic_DNA"/>
</dbReference>
<name>A0A7T1T7S4_9ACTN</name>
<sequence>MGAAVVADSWGPLAEAVGLRVRRLAVDDALDVGLVRQRHRLSPAAAAFLAAITGEQGTGEQGTGEGRTRRNR</sequence>
<evidence type="ECO:0000313" key="2">
    <source>
        <dbReference type="Proteomes" id="UP000595046"/>
    </source>
</evidence>
<dbReference type="RefSeq" id="WP_197351736.1">
    <property type="nucleotide sequence ID" value="NZ_CP048882.1"/>
</dbReference>
<accession>A0A7T1T7S4</accession>
<keyword evidence="2" id="KW-1185">Reference proteome</keyword>
<gene>
    <name evidence="1" type="ORF">G4Z16_17735</name>
</gene>
<protein>
    <recommendedName>
        <fullName evidence="3">LysR substrate-binding domain-containing protein</fullName>
    </recommendedName>
</protein>
<dbReference type="Proteomes" id="UP000595046">
    <property type="component" value="Chromosome"/>
</dbReference>